<evidence type="ECO:0000313" key="12">
    <source>
        <dbReference type="Proteomes" id="UP000234789"/>
    </source>
</evidence>
<feature type="chain" id="PRO_5039399665" evidence="8">
    <location>
        <begin position="24"/>
        <end position="397"/>
    </location>
</feature>
<dbReference type="InterPro" id="IPR008844">
    <property type="entry name" value="Spore_GerAC-like"/>
</dbReference>
<proteinExistence type="inferred from homology"/>
<dbReference type="GO" id="GO:0009847">
    <property type="term" value="P:spore germination"/>
    <property type="evidence" value="ECO:0007669"/>
    <property type="project" value="InterPro"/>
</dbReference>
<dbReference type="EMBL" id="NFEZ01000004">
    <property type="protein sequence ID" value="PLT44745.1"/>
    <property type="molecule type" value="Genomic_DNA"/>
</dbReference>
<comment type="subcellular location">
    <subcellularLocation>
        <location evidence="1">Membrane</location>
        <topology evidence="1">Lipid-anchor</topology>
    </subcellularLocation>
</comment>
<dbReference type="NCBIfam" id="TIGR02887">
    <property type="entry name" value="spore_ger_x_C"/>
    <property type="match status" value="1"/>
</dbReference>
<dbReference type="PANTHER" id="PTHR35789">
    <property type="entry name" value="SPORE GERMINATION PROTEIN B3"/>
    <property type="match status" value="1"/>
</dbReference>
<reference evidence="11 12" key="1">
    <citation type="submission" date="2017-05" db="EMBL/GenBank/DDBJ databases">
        <title>Functional genome analysis of Paenibacillus pasadenensis strain R16: insights on endophytic life style and antifungal activity.</title>
        <authorList>
            <person name="Passera A."/>
            <person name="Marcolungo L."/>
            <person name="Casati P."/>
            <person name="Brasca M."/>
            <person name="Quaglino F."/>
            <person name="Delledonne M."/>
        </authorList>
    </citation>
    <scope>NUCLEOTIDE SEQUENCE [LARGE SCALE GENOMIC DNA]</scope>
    <source>
        <strain evidence="11 12">R16</strain>
    </source>
</reference>
<organism evidence="11 12">
    <name type="scientific">Paenibacillus pasadenensis</name>
    <dbReference type="NCBI Taxonomy" id="217090"/>
    <lineage>
        <taxon>Bacteria</taxon>
        <taxon>Bacillati</taxon>
        <taxon>Bacillota</taxon>
        <taxon>Bacilli</taxon>
        <taxon>Bacillales</taxon>
        <taxon>Paenibacillaceae</taxon>
        <taxon>Paenibacillus</taxon>
    </lineage>
</organism>
<evidence type="ECO:0000256" key="3">
    <source>
        <dbReference type="ARBA" id="ARBA00022544"/>
    </source>
</evidence>
<keyword evidence="12" id="KW-1185">Reference proteome</keyword>
<dbReference type="Proteomes" id="UP000234789">
    <property type="component" value="Unassembled WGS sequence"/>
</dbReference>
<evidence type="ECO:0000256" key="1">
    <source>
        <dbReference type="ARBA" id="ARBA00004635"/>
    </source>
</evidence>
<evidence type="ECO:0000259" key="10">
    <source>
        <dbReference type="Pfam" id="PF25198"/>
    </source>
</evidence>
<evidence type="ECO:0000256" key="8">
    <source>
        <dbReference type="SAM" id="SignalP"/>
    </source>
</evidence>
<keyword evidence="7" id="KW-0449">Lipoprotein</keyword>
<dbReference type="InterPro" id="IPR038501">
    <property type="entry name" value="Spore_GerAC_C_sf"/>
</dbReference>
<comment type="similarity">
    <text evidence="2">Belongs to the GerABKC lipoprotein family.</text>
</comment>
<evidence type="ECO:0000256" key="6">
    <source>
        <dbReference type="ARBA" id="ARBA00023139"/>
    </source>
</evidence>
<dbReference type="RefSeq" id="WP_028600403.1">
    <property type="nucleotide sequence ID" value="NZ_BIMM01000154.1"/>
</dbReference>
<dbReference type="Pfam" id="PF05504">
    <property type="entry name" value="Spore_GerAC"/>
    <property type="match status" value="1"/>
</dbReference>
<evidence type="ECO:0000256" key="7">
    <source>
        <dbReference type="ARBA" id="ARBA00023288"/>
    </source>
</evidence>
<evidence type="ECO:0000313" key="11">
    <source>
        <dbReference type="EMBL" id="PLT44745.1"/>
    </source>
</evidence>
<evidence type="ECO:0000259" key="9">
    <source>
        <dbReference type="Pfam" id="PF05504"/>
    </source>
</evidence>
<dbReference type="InterPro" id="IPR046953">
    <property type="entry name" value="Spore_GerAC-like_C"/>
</dbReference>
<keyword evidence="5" id="KW-0472">Membrane</keyword>
<feature type="domain" description="Spore germination GerAC-like C-terminal" evidence="9">
    <location>
        <begin position="223"/>
        <end position="387"/>
    </location>
</feature>
<dbReference type="InterPro" id="IPR057336">
    <property type="entry name" value="GerAC_N"/>
</dbReference>
<feature type="domain" description="Spore germination protein N-terminal" evidence="10">
    <location>
        <begin position="23"/>
        <end position="196"/>
    </location>
</feature>
<accession>A0A2N5N329</accession>
<comment type="caution">
    <text evidence="11">The sequence shown here is derived from an EMBL/GenBank/DDBJ whole genome shotgun (WGS) entry which is preliminary data.</text>
</comment>
<keyword evidence="3" id="KW-0309">Germination</keyword>
<dbReference type="PROSITE" id="PS51257">
    <property type="entry name" value="PROKAR_LIPOPROTEIN"/>
    <property type="match status" value="1"/>
</dbReference>
<evidence type="ECO:0000256" key="5">
    <source>
        <dbReference type="ARBA" id="ARBA00023136"/>
    </source>
</evidence>
<sequence>MRKRMRICLVLSCLLLLSGCWSRRELNDLLVVLGMGIDWVDGQYLVSFQVVNPSEISSKTKGASRAPGTLYQGRGNTIFEAARSLTTQAPRLMYLGHLQLFVLSEEIARRGVASVIDSPLRDNEARMDYNVVIARGATAAEILDLYTPLERLPTYSMQQSLRTSERSWAPTVAVTMSDMINKLSDDGQQLVLTGIEIEGSRKQAGRPSNLTGFRPAASYNYRGIGAFKGDKLIGWLNEKESKGFTDLTDNLDSTSIELPCSPTGYTGIEVTSSVTRLMPRLRDGKPEFLVKIWAQGDVVENACSMVDFNRDATFVDLEKRSENIVRSNAEAAIRWAKRHETDVLGFGSALAKKHPAYWERARDDGNSSGFSQAAIVFDIDVVIRKTGTIGNSVKPKE</sequence>
<dbReference type="PANTHER" id="PTHR35789:SF1">
    <property type="entry name" value="SPORE GERMINATION PROTEIN B3"/>
    <property type="match status" value="1"/>
</dbReference>
<dbReference type="AlphaFoldDB" id="A0A2N5N329"/>
<name>A0A2N5N329_9BACL</name>
<protein>
    <submittedName>
        <fullName evidence="11">Spore germination protein GerKC</fullName>
    </submittedName>
</protein>
<feature type="signal peptide" evidence="8">
    <location>
        <begin position="1"/>
        <end position="23"/>
    </location>
</feature>
<dbReference type="GO" id="GO:0016020">
    <property type="term" value="C:membrane"/>
    <property type="evidence" value="ECO:0007669"/>
    <property type="project" value="UniProtKB-SubCell"/>
</dbReference>
<dbReference type="Pfam" id="PF25198">
    <property type="entry name" value="Spore_GerAC_N"/>
    <property type="match status" value="1"/>
</dbReference>
<gene>
    <name evidence="11" type="ORF">B8V81_3176</name>
</gene>
<keyword evidence="4 8" id="KW-0732">Signal</keyword>
<dbReference type="Gene3D" id="3.30.300.210">
    <property type="entry name" value="Nutrient germinant receptor protein C, domain 3"/>
    <property type="match status" value="1"/>
</dbReference>
<keyword evidence="6" id="KW-0564">Palmitate</keyword>
<evidence type="ECO:0000256" key="4">
    <source>
        <dbReference type="ARBA" id="ARBA00022729"/>
    </source>
</evidence>
<evidence type="ECO:0000256" key="2">
    <source>
        <dbReference type="ARBA" id="ARBA00007886"/>
    </source>
</evidence>